<feature type="domain" description="SAP" evidence="2">
    <location>
        <begin position="97"/>
        <end position="131"/>
    </location>
</feature>
<dbReference type="SUPFAM" id="SSF68906">
    <property type="entry name" value="SAP domain"/>
    <property type="match status" value="1"/>
</dbReference>
<reference evidence="3" key="1">
    <citation type="journal article" date="2021" name="PeerJ">
        <title>Extensive microbial diversity within the chicken gut microbiome revealed by metagenomics and culture.</title>
        <authorList>
            <person name="Gilroy R."/>
            <person name="Ravi A."/>
            <person name="Getino M."/>
            <person name="Pursley I."/>
            <person name="Horton D.L."/>
            <person name="Alikhan N.F."/>
            <person name="Baker D."/>
            <person name="Gharbi K."/>
            <person name="Hall N."/>
            <person name="Watson M."/>
            <person name="Adriaenssens E.M."/>
            <person name="Foster-Nyarko E."/>
            <person name="Jarju S."/>
            <person name="Secka A."/>
            <person name="Antonio M."/>
            <person name="Oren A."/>
            <person name="Chaudhuri R.R."/>
            <person name="La Ragione R."/>
            <person name="Hildebrand F."/>
            <person name="Pallen M.J."/>
        </authorList>
    </citation>
    <scope>NUCLEOTIDE SEQUENCE</scope>
    <source>
        <strain evidence="3">CHK188-4685</strain>
    </source>
</reference>
<evidence type="ECO:0000313" key="3">
    <source>
        <dbReference type="EMBL" id="HJB06560.1"/>
    </source>
</evidence>
<evidence type="ECO:0000313" key="4">
    <source>
        <dbReference type="Proteomes" id="UP000886804"/>
    </source>
</evidence>
<dbReference type="Pfam" id="PF02037">
    <property type="entry name" value="SAP"/>
    <property type="match status" value="1"/>
</dbReference>
<accession>A0A9D2RJB0</accession>
<dbReference type="Gene3D" id="1.10.720.30">
    <property type="entry name" value="SAP domain"/>
    <property type="match status" value="1"/>
</dbReference>
<dbReference type="Proteomes" id="UP000886804">
    <property type="component" value="Unassembled WGS sequence"/>
</dbReference>
<dbReference type="InterPro" id="IPR036361">
    <property type="entry name" value="SAP_dom_sf"/>
</dbReference>
<feature type="region of interest" description="Disordered" evidence="1">
    <location>
        <begin position="17"/>
        <end position="37"/>
    </location>
</feature>
<dbReference type="PROSITE" id="PS50800">
    <property type="entry name" value="SAP"/>
    <property type="match status" value="1"/>
</dbReference>
<comment type="caution">
    <text evidence="3">The sequence shown here is derived from an EMBL/GenBank/DDBJ whole genome shotgun (WGS) entry which is preliminary data.</text>
</comment>
<gene>
    <name evidence="3" type="ORF">H9716_01695</name>
</gene>
<protein>
    <submittedName>
        <fullName evidence="3">SAP domain-containing protein</fullName>
    </submittedName>
</protein>
<evidence type="ECO:0000259" key="2">
    <source>
        <dbReference type="PROSITE" id="PS50800"/>
    </source>
</evidence>
<dbReference type="InterPro" id="IPR003034">
    <property type="entry name" value="SAP_dom"/>
</dbReference>
<dbReference type="SMART" id="SM00513">
    <property type="entry name" value="SAP"/>
    <property type="match status" value="1"/>
</dbReference>
<reference evidence="3" key="2">
    <citation type="submission" date="2021-04" db="EMBL/GenBank/DDBJ databases">
        <authorList>
            <person name="Gilroy R."/>
        </authorList>
    </citation>
    <scope>NUCLEOTIDE SEQUENCE</scope>
    <source>
        <strain evidence="3">CHK188-4685</strain>
    </source>
</reference>
<dbReference type="AlphaFoldDB" id="A0A9D2RJB0"/>
<evidence type="ECO:0000256" key="1">
    <source>
        <dbReference type="SAM" id="MobiDB-lite"/>
    </source>
</evidence>
<dbReference type="EMBL" id="DWYS01000021">
    <property type="protein sequence ID" value="HJB06560.1"/>
    <property type="molecule type" value="Genomic_DNA"/>
</dbReference>
<proteinExistence type="predicted"/>
<name>A0A9D2RJB0_9FIRM</name>
<sequence>MFWKLFNNSKHELQSCETDDNFKAETDEEKNTNPERKIDPDYRMTIFLSLFNKSPRKKGERFPGYVAYELGIINVEQYFDELRQRQLIEPASEKDILSLLKVSELKTILVENGLKKTGNKPVLIERILNEIDLSQIELLAEPYYSLSQKGIDFLVSHDDFIKIRQNSQWGIGIEEYLQMKEISNSDISFENIILSLLNRKLLEIKKKRYSLSQYEYSRLHEIYISIYQLLQDKGEPQNAIKPLLSSLLLSVSGCENYWLIGYKRGLKLKNVEVLKSYVPIHIDEFVATYMIGLEDYYSKQIASDVYHNFVGPFNLCTLEMFESIIQKVFSSAISPDLGEYDEIIKKDFIKKLK</sequence>
<organism evidence="3 4">
    <name type="scientific">Candidatus Enterocloster faecavium</name>
    <dbReference type="NCBI Taxonomy" id="2838560"/>
    <lineage>
        <taxon>Bacteria</taxon>
        <taxon>Bacillati</taxon>
        <taxon>Bacillota</taxon>
        <taxon>Clostridia</taxon>
        <taxon>Lachnospirales</taxon>
        <taxon>Lachnospiraceae</taxon>
        <taxon>Enterocloster</taxon>
    </lineage>
</organism>